<name>A0A813D8Q1_POLGL</name>
<dbReference type="AlphaFoldDB" id="A0A813D8Q1"/>
<feature type="region of interest" description="Disordered" evidence="1">
    <location>
        <begin position="482"/>
        <end position="545"/>
    </location>
</feature>
<dbReference type="EMBL" id="CAJNNV010000512">
    <property type="protein sequence ID" value="CAE8582863.1"/>
    <property type="molecule type" value="Genomic_DNA"/>
</dbReference>
<dbReference type="Proteomes" id="UP000654075">
    <property type="component" value="Unassembled WGS sequence"/>
</dbReference>
<evidence type="ECO:0000313" key="2">
    <source>
        <dbReference type="EMBL" id="CAE8582863.1"/>
    </source>
</evidence>
<protein>
    <submittedName>
        <fullName evidence="2">Uncharacterized protein</fullName>
    </submittedName>
</protein>
<gene>
    <name evidence="2" type="ORF">PGLA1383_LOCUS1845</name>
</gene>
<accession>A0A813D8Q1</accession>
<comment type="caution">
    <text evidence="2">The sequence shown here is derived from an EMBL/GenBank/DDBJ whole genome shotgun (WGS) entry which is preliminary data.</text>
</comment>
<evidence type="ECO:0000313" key="3">
    <source>
        <dbReference type="Proteomes" id="UP000654075"/>
    </source>
</evidence>
<feature type="compositionally biased region" description="Low complexity" evidence="1">
    <location>
        <begin position="489"/>
        <end position="500"/>
    </location>
</feature>
<organism evidence="2 3">
    <name type="scientific">Polarella glacialis</name>
    <name type="common">Dinoflagellate</name>
    <dbReference type="NCBI Taxonomy" id="89957"/>
    <lineage>
        <taxon>Eukaryota</taxon>
        <taxon>Sar</taxon>
        <taxon>Alveolata</taxon>
        <taxon>Dinophyceae</taxon>
        <taxon>Suessiales</taxon>
        <taxon>Suessiaceae</taxon>
        <taxon>Polarella</taxon>
    </lineage>
</organism>
<reference evidence="2" key="1">
    <citation type="submission" date="2021-02" db="EMBL/GenBank/DDBJ databases">
        <authorList>
            <person name="Dougan E. K."/>
            <person name="Rhodes N."/>
            <person name="Thang M."/>
            <person name="Chan C."/>
        </authorList>
    </citation>
    <scope>NUCLEOTIDE SEQUENCE</scope>
</reference>
<sequence length="706" mass="77984">MDADVTMQILSLPDSDCAADMRGESTTSERSTCRNTIATHCTAPVLVPQKDCVSRGSGQRRFYGLQFVCGLLYWLLVRAKTGKHPYALSEGSVCTRPHWMPLHVLLFLHKLRLPLFTLTPVLLGIAAVKPNSVPVRVATALVATVYHLLESSVTNRHGEYLLLYNVWGMLLPDCYAQAASFGFAIHFVLSSGLAKLKVGGRSWMLPHTMQVYLDIYRDSRSSPPLSKGLSLWLAKRAWATRTIGIATIALECIVVPSTLLMPPAWRSIGSALMIAMHLGIASAMSGTVGLLFLTALPSYLVGFGCPAPWLSRPWCTAALVALLPSACTALRGRPLSESWPLTPISLFMWSGEQAALLSQALMTRDTRVVMCTAAAPQDIRGLPVVYSGFATSGELPGQFVVHDAVARVIGFTLAQGDLANTLVGSREDPLSSVSISMSFLQRLQSWLVREGRMIELSTGKKILRAFFVRVDSGGGRVAQVLMEGDDESSSNSDSSSSDSDSSSEEGGGGAPKKKKITQGKRLASFKKKQSSGDVTADKGEEEDTEQYVVNTRVRTPKMQAVADLLCRWWYVLPDWPPQDQAFYQPELEKRKLRQVTITEWEWVPEEDSHGRRKVYELSQFRGLFRDSTGNLHDLRPQETCPCFANMMKKELPDILDLLVTAYENQLKDLEKSTYNEEKLKKDLLVKLTRLKNKSYQAKQVGSAKGR</sequence>
<proteinExistence type="predicted"/>
<dbReference type="OrthoDB" id="74703at2759"/>
<keyword evidence="3" id="KW-1185">Reference proteome</keyword>
<feature type="compositionally biased region" description="Basic residues" evidence="1">
    <location>
        <begin position="511"/>
        <end position="529"/>
    </location>
</feature>
<evidence type="ECO:0000256" key="1">
    <source>
        <dbReference type="SAM" id="MobiDB-lite"/>
    </source>
</evidence>